<keyword evidence="2" id="KW-0677">Repeat</keyword>
<proteinExistence type="predicted"/>
<name>A0A5C7I9G2_9ROSI</name>
<feature type="transmembrane region" description="Helical" evidence="3">
    <location>
        <begin position="24"/>
        <end position="48"/>
    </location>
</feature>
<dbReference type="Proteomes" id="UP000323000">
    <property type="component" value="Chromosome 3"/>
</dbReference>
<evidence type="ECO:0000256" key="2">
    <source>
        <dbReference type="ARBA" id="ARBA00022737"/>
    </source>
</evidence>
<evidence type="ECO:0000256" key="3">
    <source>
        <dbReference type="SAM" id="Phobius"/>
    </source>
</evidence>
<feature type="domain" description="Gnk2-homologous" evidence="4">
    <location>
        <begin position="189"/>
        <end position="296"/>
    </location>
</feature>
<keyword evidence="3" id="KW-1133">Transmembrane helix</keyword>
<organism evidence="5 6">
    <name type="scientific">Acer yangbiense</name>
    <dbReference type="NCBI Taxonomy" id="1000413"/>
    <lineage>
        <taxon>Eukaryota</taxon>
        <taxon>Viridiplantae</taxon>
        <taxon>Streptophyta</taxon>
        <taxon>Embryophyta</taxon>
        <taxon>Tracheophyta</taxon>
        <taxon>Spermatophyta</taxon>
        <taxon>Magnoliopsida</taxon>
        <taxon>eudicotyledons</taxon>
        <taxon>Gunneridae</taxon>
        <taxon>Pentapetalae</taxon>
        <taxon>rosids</taxon>
        <taxon>malvids</taxon>
        <taxon>Sapindales</taxon>
        <taxon>Sapindaceae</taxon>
        <taxon>Hippocastanoideae</taxon>
        <taxon>Acereae</taxon>
        <taxon>Acer</taxon>
    </lineage>
</organism>
<dbReference type="InterPro" id="IPR002902">
    <property type="entry name" value="GNK2"/>
</dbReference>
<dbReference type="InterPro" id="IPR038408">
    <property type="entry name" value="GNK2_sf"/>
</dbReference>
<dbReference type="PANTHER" id="PTHR32099:SF92">
    <property type="entry name" value="CYSTEINE-RICH RECEPTOR-LIKE PROTEIN KINASE 11"/>
    <property type="match status" value="1"/>
</dbReference>
<sequence length="308" mass="34299">MGKKIELVEVNKRKLLGDGLEPPVLMLCFPVAFCLFVFAFSAASFVLFCLRSVLDSLGVVFFAWLRFALCDKVKCSSSSNNIPTRNFTANNVYAKNRISILTFIAFNLAVNDGFYDTAIGQDPDRIYGLGVCEGDSTLGVCNICVNNTVQDIIANCPNQKEFMGTRSLVRYADHLIVGRLELKPTVIGYEKDNVTLNLTKFNEATKFNEVWESLMDHLATKASMGSSRHKFGTGEANFTKFLKIYALMQCTPDISQNDCDSCLHQTVASFQICCSGKEGGYVYRPSCLFQWNLNPFYSVPAADFPVQQ</sequence>
<dbReference type="PROSITE" id="PS51473">
    <property type="entry name" value="GNK2"/>
    <property type="match status" value="2"/>
</dbReference>
<comment type="caution">
    <text evidence="5">The sequence shown here is derived from an EMBL/GenBank/DDBJ whole genome shotgun (WGS) entry which is preliminary data.</text>
</comment>
<dbReference type="PANTHER" id="PTHR32099">
    <property type="entry name" value="CYSTEINE-RICH REPEAT SECRETORY PROTEIN"/>
    <property type="match status" value="1"/>
</dbReference>
<protein>
    <recommendedName>
        <fullName evidence="4">Gnk2-homologous domain-containing protein</fullName>
    </recommendedName>
</protein>
<keyword evidence="3" id="KW-0472">Membrane</keyword>
<accession>A0A5C7I9G2</accession>
<evidence type="ECO:0000313" key="6">
    <source>
        <dbReference type="Proteomes" id="UP000323000"/>
    </source>
</evidence>
<dbReference type="AlphaFoldDB" id="A0A5C7I9G2"/>
<keyword evidence="6" id="KW-1185">Reference proteome</keyword>
<keyword evidence="3" id="KW-0812">Transmembrane</keyword>
<evidence type="ECO:0000313" key="5">
    <source>
        <dbReference type="EMBL" id="TXG65379.1"/>
    </source>
</evidence>
<reference evidence="6" key="1">
    <citation type="journal article" date="2019" name="Gigascience">
        <title>De novo genome assembly of the endangered Acer yangbiense, a plant species with extremely small populations endemic to Yunnan Province, China.</title>
        <authorList>
            <person name="Yang J."/>
            <person name="Wariss H.M."/>
            <person name="Tao L."/>
            <person name="Zhang R."/>
            <person name="Yun Q."/>
            <person name="Hollingsworth P."/>
            <person name="Dao Z."/>
            <person name="Luo G."/>
            <person name="Guo H."/>
            <person name="Ma Y."/>
            <person name="Sun W."/>
        </authorList>
    </citation>
    <scope>NUCLEOTIDE SEQUENCE [LARGE SCALE GENOMIC DNA]</scope>
    <source>
        <strain evidence="6">cv. Malutang</strain>
    </source>
</reference>
<dbReference type="EMBL" id="VAHF01000003">
    <property type="protein sequence ID" value="TXG65379.1"/>
    <property type="molecule type" value="Genomic_DNA"/>
</dbReference>
<dbReference type="FunFam" id="3.30.430.20:FF:000007">
    <property type="entry name" value="Cysteine-rich receptor-like protein kinase 11"/>
    <property type="match status" value="1"/>
</dbReference>
<dbReference type="Pfam" id="PF01657">
    <property type="entry name" value="Stress-antifung"/>
    <property type="match status" value="2"/>
</dbReference>
<dbReference type="Gene3D" id="3.30.430.20">
    <property type="entry name" value="Gnk2 domain, C-X8-C-X2-C motif"/>
    <property type="match status" value="2"/>
</dbReference>
<dbReference type="OrthoDB" id="1646025at2759"/>
<dbReference type="CDD" id="cd23509">
    <property type="entry name" value="Gnk2-like"/>
    <property type="match status" value="2"/>
</dbReference>
<evidence type="ECO:0000256" key="1">
    <source>
        <dbReference type="ARBA" id="ARBA00022729"/>
    </source>
</evidence>
<feature type="domain" description="Gnk2-homologous" evidence="4">
    <location>
        <begin position="75"/>
        <end position="185"/>
    </location>
</feature>
<evidence type="ECO:0000259" key="4">
    <source>
        <dbReference type="PROSITE" id="PS51473"/>
    </source>
</evidence>
<keyword evidence="1" id="KW-0732">Signal</keyword>
<gene>
    <name evidence="5" type="ORF">EZV62_006654</name>
</gene>